<protein>
    <recommendedName>
        <fullName evidence="3">Phage tail collar domain-containing protein</fullName>
    </recommendedName>
</protein>
<sequence length="197" mass="19866">MFNPLKSSLAACVLALATSVSAPAHAQEAYLGQIIMGGWNFCPRGTAPLNGQLIQISQNSALFSLLGTQFGGDGRTTFALPDMRGRVALHNGTGPGLTNKRIGARGGSETNTLTVDQLPPHAHALTGTSTAANTPSPAGALPATTGRDSSYAAGSADTGMGAGAIGSTGAGQPVNNMPPYTVVQMCIVTQGLFPSRS</sequence>
<dbReference type="AlphaFoldDB" id="A8LRN4"/>
<keyword evidence="2" id="KW-0732">Signal</keyword>
<proteinExistence type="predicted"/>
<dbReference type="KEGG" id="dsh:Dshi_2329"/>
<accession>A8LRN4</accession>
<gene>
    <name evidence="4" type="ordered locus">Dshi_2329</name>
</gene>
<evidence type="ECO:0000256" key="2">
    <source>
        <dbReference type="SAM" id="SignalP"/>
    </source>
</evidence>
<dbReference type="InterPro" id="IPR011083">
    <property type="entry name" value="Phage_tail_collar_dom"/>
</dbReference>
<feature type="region of interest" description="Disordered" evidence="1">
    <location>
        <begin position="123"/>
        <end position="154"/>
    </location>
</feature>
<name>A8LRN4_DINSH</name>
<feature type="domain" description="Phage tail collar" evidence="3">
    <location>
        <begin position="32"/>
        <end position="87"/>
    </location>
</feature>
<dbReference type="eggNOG" id="COG4675">
    <property type="taxonomic scope" value="Bacteria"/>
</dbReference>
<feature type="signal peptide" evidence="2">
    <location>
        <begin position="1"/>
        <end position="26"/>
    </location>
</feature>
<dbReference type="SUPFAM" id="SSF88874">
    <property type="entry name" value="Receptor-binding domain of short tail fibre protein gp12"/>
    <property type="match status" value="1"/>
</dbReference>
<dbReference type="Proteomes" id="UP000006833">
    <property type="component" value="Chromosome"/>
</dbReference>
<dbReference type="HOGENOM" id="CLU_087872_0_0_5"/>
<dbReference type="InterPro" id="IPR037053">
    <property type="entry name" value="Phage_tail_collar_dom_sf"/>
</dbReference>
<feature type="chain" id="PRO_5002723566" description="Phage tail collar domain-containing protein" evidence="2">
    <location>
        <begin position="27"/>
        <end position="197"/>
    </location>
</feature>
<organism evidence="4 5">
    <name type="scientific">Dinoroseobacter shibae (strain DSM 16493 / NCIMB 14021 / DFL 12)</name>
    <dbReference type="NCBI Taxonomy" id="398580"/>
    <lineage>
        <taxon>Bacteria</taxon>
        <taxon>Pseudomonadati</taxon>
        <taxon>Pseudomonadota</taxon>
        <taxon>Alphaproteobacteria</taxon>
        <taxon>Rhodobacterales</taxon>
        <taxon>Roseobacteraceae</taxon>
        <taxon>Dinoroseobacter</taxon>
    </lineage>
</organism>
<dbReference type="EMBL" id="CP000830">
    <property type="protein sequence ID" value="ABV94065.1"/>
    <property type="molecule type" value="Genomic_DNA"/>
</dbReference>
<feature type="compositionally biased region" description="Polar residues" evidence="1">
    <location>
        <begin position="126"/>
        <end position="136"/>
    </location>
</feature>
<dbReference type="Gene3D" id="3.90.1340.10">
    <property type="entry name" value="Phage tail collar domain"/>
    <property type="match status" value="1"/>
</dbReference>
<evidence type="ECO:0000259" key="3">
    <source>
        <dbReference type="Pfam" id="PF07484"/>
    </source>
</evidence>
<dbReference type="STRING" id="398580.Dshi_2329"/>
<dbReference type="OrthoDB" id="9810174at2"/>
<reference evidence="5" key="1">
    <citation type="journal article" date="2010" name="ISME J.">
        <title>The complete genome sequence of the algal symbiont Dinoroseobacter shibae: a hitchhiker's guide to life in the sea.</title>
        <authorList>
            <person name="Wagner-Dobler I."/>
            <person name="Ballhausen B."/>
            <person name="Berger M."/>
            <person name="Brinkhoff T."/>
            <person name="Buchholz I."/>
            <person name="Bunk B."/>
            <person name="Cypionka H."/>
            <person name="Daniel R."/>
            <person name="Drepper T."/>
            <person name="Gerdts G."/>
            <person name="Hahnke S."/>
            <person name="Han C."/>
            <person name="Jahn D."/>
            <person name="Kalhoefer D."/>
            <person name="Kiss H."/>
            <person name="Klenk H.P."/>
            <person name="Kyrpides N."/>
            <person name="Liebl W."/>
            <person name="Liesegang H."/>
            <person name="Meincke L."/>
            <person name="Pati A."/>
            <person name="Petersen J."/>
            <person name="Piekarski T."/>
            <person name="Pommerenke C."/>
            <person name="Pradella S."/>
            <person name="Pukall R."/>
            <person name="Rabus R."/>
            <person name="Stackebrandt E."/>
            <person name="Thole S."/>
            <person name="Thompson L."/>
            <person name="Tielen P."/>
            <person name="Tomasch J."/>
            <person name="von Jan M."/>
            <person name="Wanphrut N."/>
            <person name="Wichels A."/>
            <person name="Zech H."/>
            <person name="Simon M."/>
        </authorList>
    </citation>
    <scope>NUCLEOTIDE SEQUENCE [LARGE SCALE GENOMIC DNA]</scope>
    <source>
        <strain evidence="5">DSM 16493 / NCIMB 14021 / DFL 12</strain>
    </source>
</reference>
<dbReference type="Pfam" id="PF07484">
    <property type="entry name" value="Collar"/>
    <property type="match status" value="1"/>
</dbReference>
<dbReference type="RefSeq" id="WP_012178996.1">
    <property type="nucleotide sequence ID" value="NC_009952.1"/>
</dbReference>
<evidence type="ECO:0000313" key="4">
    <source>
        <dbReference type="EMBL" id="ABV94065.1"/>
    </source>
</evidence>
<evidence type="ECO:0000313" key="5">
    <source>
        <dbReference type="Proteomes" id="UP000006833"/>
    </source>
</evidence>
<keyword evidence="5" id="KW-1185">Reference proteome</keyword>
<evidence type="ECO:0000256" key="1">
    <source>
        <dbReference type="SAM" id="MobiDB-lite"/>
    </source>
</evidence>